<evidence type="ECO:0000256" key="3">
    <source>
        <dbReference type="ARBA" id="ARBA00022771"/>
    </source>
</evidence>
<feature type="domain" description="Arf-GAP" evidence="7">
    <location>
        <begin position="21"/>
        <end position="138"/>
    </location>
</feature>
<dbReference type="SUPFAM" id="SSF57863">
    <property type="entry name" value="ArfGap/RecO-like zinc finger"/>
    <property type="match status" value="1"/>
</dbReference>
<evidence type="ECO:0000313" key="8">
    <source>
        <dbReference type="EMBL" id="CAD8973702.1"/>
    </source>
</evidence>
<protein>
    <recommendedName>
        <fullName evidence="7">Arf-GAP domain-containing protein</fullName>
    </recommendedName>
</protein>
<feature type="region of interest" description="Disordered" evidence="6">
    <location>
        <begin position="147"/>
        <end position="230"/>
    </location>
</feature>
<dbReference type="Gene3D" id="1.10.220.150">
    <property type="entry name" value="Arf GTPase activating protein"/>
    <property type="match status" value="1"/>
</dbReference>
<keyword evidence="1" id="KW-0343">GTPase activation</keyword>
<dbReference type="GO" id="GO:0008270">
    <property type="term" value="F:zinc ion binding"/>
    <property type="evidence" value="ECO:0007669"/>
    <property type="project" value="UniProtKB-KW"/>
</dbReference>
<organism evidence="8">
    <name type="scientific">Hemiselmis andersenii</name>
    <name type="common">Cryptophyte alga</name>
    <dbReference type="NCBI Taxonomy" id="464988"/>
    <lineage>
        <taxon>Eukaryota</taxon>
        <taxon>Cryptophyceae</taxon>
        <taxon>Cryptomonadales</taxon>
        <taxon>Hemiselmidaceae</taxon>
        <taxon>Hemiselmis</taxon>
    </lineage>
</organism>
<dbReference type="GO" id="GO:0000139">
    <property type="term" value="C:Golgi membrane"/>
    <property type="evidence" value="ECO:0007669"/>
    <property type="project" value="GOC"/>
</dbReference>
<accession>A0A7S1HAH1</accession>
<dbReference type="InterPro" id="IPR038508">
    <property type="entry name" value="ArfGAP_dom_sf"/>
</dbReference>
<sequence>MADFESLKKLPGALEFVDDAKQILTKHRMRPENRVCFDCSAKNPTWASVNYGVYMCLDCSGVHRSLGVHISFVRSAEMDKWKRWELVAMMQGGNGKARDFFIKNKMQLDGKINEKYSSPCAKRYHAQLCQLMAEDMRKNAKVYAQGGAAGGTASGAASDTSSKKSGGDDDWAFADTQKKPLSRNSTPSHSPSPKPPVSTSPEDSPRVQTPTDYSGGGFKSLTIGSGSRGG</sequence>
<reference evidence="8" key="1">
    <citation type="submission" date="2021-01" db="EMBL/GenBank/DDBJ databases">
        <authorList>
            <person name="Corre E."/>
            <person name="Pelletier E."/>
            <person name="Niang G."/>
            <person name="Scheremetjew M."/>
            <person name="Finn R."/>
            <person name="Kale V."/>
            <person name="Holt S."/>
            <person name="Cochrane G."/>
            <person name="Meng A."/>
            <person name="Brown T."/>
            <person name="Cohen L."/>
        </authorList>
    </citation>
    <scope>NUCLEOTIDE SEQUENCE</scope>
    <source>
        <strain evidence="8">CCMP644</strain>
    </source>
</reference>
<dbReference type="EMBL" id="HBFX01041064">
    <property type="protein sequence ID" value="CAD8973702.1"/>
    <property type="molecule type" value="Transcribed_RNA"/>
</dbReference>
<dbReference type="Pfam" id="PF01412">
    <property type="entry name" value="ArfGap"/>
    <property type="match status" value="1"/>
</dbReference>
<name>A0A7S1HAH1_HEMAN</name>
<evidence type="ECO:0000256" key="2">
    <source>
        <dbReference type="ARBA" id="ARBA00022723"/>
    </source>
</evidence>
<evidence type="ECO:0000256" key="5">
    <source>
        <dbReference type="PROSITE-ProRule" id="PRU00288"/>
    </source>
</evidence>
<dbReference type="CDD" id="cd08831">
    <property type="entry name" value="ArfGap_ArfGap2_3_like"/>
    <property type="match status" value="1"/>
</dbReference>
<keyword evidence="4" id="KW-0862">Zinc</keyword>
<proteinExistence type="predicted"/>
<dbReference type="PROSITE" id="PS50115">
    <property type="entry name" value="ARFGAP"/>
    <property type="match status" value="1"/>
</dbReference>
<evidence type="ECO:0000259" key="7">
    <source>
        <dbReference type="PROSITE" id="PS50115"/>
    </source>
</evidence>
<dbReference type="GO" id="GO:0005096">
    <property type="term" value="F:GTPase activator activity"/>
    <property type="evidence" value="ECO:0007669"/>
    <property type="project" value="UniProtKB-KW"/>
</dbReference>
<dbReference type="PANTHER" id="PTHR45686">
    <property type="entry name" value="ADP-RIBOSYLATION FACTOR GTPASE ACTIVATING PROTEIN 3, ISOFORM H-RELATED"/>
    <property type="match status" value="1"/>
</dbReference>
<evidence type="ECO:0000256" key="1">
    <source>
        <dbReference type="ARBA" id="ARBA00022468"/>
    </source>
</evidence>
<dbReference type="AlphaFoldDB" id="A0A7S1HAH1"/>
<keyword evidence="3 5" id="KW-0863">Zinc-finger</keyword>
<keyword evidence="2" id="KW-0479">Metal-binding</keyword>
<dbReference type="SMART" id="SM00105">
    <property type="entry name" value="ArfGap"/>
    <property type="match status" value="1"/>
</dbReference>
<evidence type="ECO:0000256" key="4">
    <source>
        <dbReference type="ARBA" id="ARBA00022833"/>
    </source>
</evidence>
<evidence type="ECO:0000256" key="6">
    <source>
        <dbReference type="SAM" id="MobiDB-lite"/>
    </source>
</evidence>
<feature type="non-terminal residue" evidence="8">
    <location>
        <position position="230"/>
    </location>
</feature>
<dbReference type="GO" id="GO:0048205">
    <property type="term" value="P:COPI coating of Golgi vesicle"/>
    <property type="evidence" value="ECO:0007669"/>
    <property type="project" value="TreeGrafter"/>
</dbReference>
<dbReference type="PRINTS" id="PR00405">
    <property type="entry name" value="REVINTRACTNG"/>
</dbReference>
<gene>
    <name evidence="8" type="ORF">HAND00432_LOCUS24703</name>
</gene>
<dbReference type="InterPro" id="IPR001164">
    <property type="entry name" value="ArfGAP_dom"/>
</dbReference>
<dbReference type="InterPro" id="IPR037278">
    <property type="entry name" value="ARFGAP/RecO"/>
</dbReference>
<dbReference type="PANTHER" id="PTHR45686:SF4">
    <property type="entry name" value="ADP-RIBOSYLATION FACTOR GTPASE ACTIVATING PROTEIN 3, ISOFORM H"/>
    <property type="match status" value="1"/>
</dbReference>